<dbReference type="InterPro" id="IPR051680">
    <property type="entry name" value="ATP-dep_Glu-Cys_Ligase-2"/>
</dbReference>
<dbReference type="PANTHER" id="PTHR34595:SF7">
    <property type="entry name" value="SLL1039 PROTEIN"/>
    <property type="match status" value="1"/>
</dbReference>
<reference evidence="3 4" key="1">
    <citation type="submission" date="2023-04" db="EMBL/GenBank/DDBJ databases">
        <title>A novel bacteria isolated from coastal sediment.</title>
        <authorList>
            <person name="Liu X.-J."/>
            <person name="Du Z.-J."/>
        </authorList>
    </citation>
    <scope>NUCLEOTIDE SEQUENCE [LARGE SCALE GENOMIC DNA]</scope>
    <source>
        <strain evidence="3 4">SDUM461003</strain>
    </source>
</reference>
<dbReference type="SUPFAM" id="SSF56059">
    <property type="entry name" value="Glutathione synthetase ATP-binding domain-like"/>
    <property type="match status" value="1"/>
</dbReference>
<dbReference type="Pfam" id="PF04168">
    <property type="entry name" value="Alpha-E"/>
    <property type="match status" value="1"/>
</dbReference>
<name>A0ABU1AVA4_9BACT</name>
<organism evidence="3 4">
    <name type="scientific">Thalassobacterium maritimum</name>
    <dbReference type="NCBI Taxonomy" id="3041265"/>
    <lineage>
        <taxon>Bacteria</taxon>
        <taxon>Pseudomonadati</taxon>
        <taxon>Verrucomicrobiota</taxon>
        <taxon>Opitutia</taxon>
        <taxon>Puniceicoccales</taxon>
        <taxon>Coraliomargaritaceae</taxon>
        <taxon>Thalassobacterium</taxon>
    </lineage>
</organism>
<keyword evidence="4" id="KW-1185">Reference proteome</keyword>
<protein>
    <submittedName>
        <fullName evidence="3">Circularly permuted type 2 ATP-grasp protein</fullName>
    </submittedName>
</protein>
<sequence length="854" mass="95734">MRKLDEVRLKVDPFRGFHGGGASAVFDAEGSARAPYAPIVDVIRSCSPGDLNQRQQRLDFAVEELGLQFSDVTSSRSSANPWGLDLFPLSLGAEEWQLISTGVVQRALAFNAYAQDLYSQQNILRQRVIPHDLALRDPAFLRPLSGIEVPYGEYSQFGAFDLVDAGEGDWRVVENHMGTPFGLSHVLQNRRILSQVFPELYERVDVAPVAGFSTYLLEMLRAQSARANPHILLLTSGQPGQAYFEEAFIARHMGISIAQSSDLLVRESRVFLKTIRGLEPVDVIYRRVESSALDPIAVPNANVFGLPGLINAWRQGNVAIVNAPGAGVTDNRALLRYSDRIIGHYRNESPILRSVETFHLSDVDQREYVSEHREDFVLKPMQDHDMLWQICGERPQNSAASLARIARKHADYFVAQSIPEPAKLPRFKEGEFSARGGYLRVYYILGKEPIVLPGGMVRQKVSGHRTRRLTIATDGLKDVWVPDSVVQDSAPKRPPAQMGERFSISSRVAESLYWAGRYLERAENTARQFYTLERLRWDQMAHAEQRTYWPLLQAVAAATGQSDVTKRKRPPRDTLPLSKSLLLDANEGASVRACISYARNSLERVREVISPECREVLEDITLYLNAEAKRPVSRARLAELCAHMVSELARFNGTAERTMPHDDTWQFYRVGIFFERAVGALAVLKVAMPRVVEAYHEVDEESADLTALLRLLGCLDAYRREFRSRAYVDRICSLMLQAKHVPSSVNFCLRNLDYAIGTLSYNGARALGSDLSDQIHGLLQVLADFPLAQSPMDEVGWLDAGELPPKSAQHSAEFVGEAFAGLAEQVEALHERLEDIFFSHQDVFAREPTLFGLE</sequence>
<dbReference type="Gene3D" id="3.40.50.11290">
    <property type="match status" value="1"/>
</dbReference>
<feature type="domain" description="Circularly permuted ATP-grasp type 2" evidence="2">
    <location>
        <begin position="88"/>
        <end position="458"/>
    </location>
</feature>
<dbReference type="Proteomes" id="UP001225316">
    <property type="component" value="Unassembled WGS sequence"/>
</dbReference>
<evidence type="ECO:0000313" key="3">
    <source>
        <dbReference type="EMBL" id="MDQ8208077.1"/>
    </source>
</evidence>
<dbReference type="RefSeq" id="WP_308950506.1">
    <property type="nucleotide sequence ID" value="NZ_JARXHW010000024.1"/>
</dbReference>
<comment type="caution">
    <text evidence="3">The sequence shown here is derived from an EMBL/GenBank/DDBJ whole genome shotgun (WGS) entry which is preliminary data.</text>
</comment>
<dbReference type="Pfam" id="PF14403">
    <property type="entry name" value="CP_ATPgrasp_2"/>
    <property type="match status" value="1"/>
</dbReference>
<dbReference type="InterPro" id="IPR007296">
    <property type="entry name" value="DUF403"/>
</dbReference>
<evidence type="ECO:0000313" key="4">
    <source>
        <dbReference type="Proteomes" id="UP001225316"/>
    </source>
</evidence>
<dbReference type="InterPro" id="IPR025841">
    <property type="entry name" value="CP_ATPgrasp_2"/>
</dbReference>
<gene>
    <name evidence="3" type="ORF">QEH52_11195</name>
</gene>
<feature type="domain" description="DUF403" evidence="1">
    <location>
        <begin position="505"/>
        <end position="783"/>
    </location>
</feature>
<dbReference type="EMBL" id="JARXHW010000024">
    <property type="protein sequence ID" value="MDQ8208077.1"/>
    <property type="molecule type" value="Genomic_DNA"/>
</dbReference>
<accession>A0ABU1AVA4</accession>
<evidence type="ECO:0000259" key="1">
    <source>
        <dbReference type="Pfam" id="PF04168"/>
    </source>
</evidence>
<dbReference type="PANTHER" id="PTHR34595">
    <property type="entry name" value="BLR5612 PROTEIN"/>
    <property type="match status" value="1"/>
</dbReference>
<evidence type="ECO:0000259" key="2">
    <source>
        <dbReference type="Pfam" id="PF14403"/>
    </source>
</evidence>
<proteinExistence type="predicted"/>